<accession>A0A9P8CNA3</accession>
<protein>
    <submittedName>
        <fullName evidence="1">Uncharacterized protein</fullName>
    </submittedName>
</protein>
<name>A0A9P8CNA3_9HYPO</name>
<dbReference type="RefSeq" id="XP_046115430.1">
    <property type="nucleotide sequence ID" value="XM_046263999.1"/>
</dbReference>
<dbReference type="AlphaFoldDB" id="A0A9P8CNA3"/>
<gene>
    <name evidence="1" type="ORF">F5Z01DRAFT_662971</name>
</gene>
<dbReference type="EMBL" id="MU251267">
    <property type="protein sequence ID" value="KAG9251506.1"/>
    <property type="molecule type" value="Genomic_DNA"/>
</dbReference>
<evidence type="ECO:0000313" key="1">
    <source>
        <dbReference type="EMBL" id="KAG9251506.1"/>
    </source>
</evidence>
<organism evidence="1 2">
    <name type="scientific">Emericellopsis atlantica</name>
    <dbReference type="NCBI Taxonomy" id="2614577"/>
    <lineage>
        <taxon>Eukaryota</taxon>
        <taxon>Fungi</taxon>
        <taxon>Dikarya</taxon>
        <taxon>Ascomycota</taxon>
        <taxon>Pezizomycotina</taxon>
        <taxon>Sordariomycetes</taxon>
        <taxon>Hypocreomycetidae</taxon>
        <taxon>Hypocreales</taxon>
        <taxon>Bionectriaceae</taxon>
        <taxon>Emericellopsis</taxon>
    </lineage>
</organism>
<proteinExistence type="predicted"/>
<evidence type="ECO:0000313" key="2">
    <source>
        <dbReference type="Proteomes" id="UP000887229"/>
    </source>
</evidence>
<keyword evidence="2" id="KW-1185">Reference proteome</keyword>
<sequence>MGSIRRLHRKFAAAVTSTVELFASLRVVSCKTMEFFSCMPGHYDGGALKQVEGGEVSCHRQVNATGSRAVLCVGSETIAWSQDVTLFNLNYMLIASKIVIPNGRQDMKSSTVSVRPWDSRILSVHGVGTIGGMHRGPTWACLLQRTPIGGQAS</sequence>
<reference evidence="1" key="1">
    <citation type="journal article" date="2021" name="IMA Fungus">
        <title>Genomic characterization of three marine fungi, including Emericellopsis atlantica sp. nov. with signatures of a generalist lifestyle and marine biomass degradation.</title>
        <authorList>
            <person name="Hagestad O.C."/>
            <person name="Hou L."/>
            <person name="Andersen J.H."/>
            <person name="Hansen E.H."/>
            <person name="Altermark B."/>
            <person name="Li C."/>
            <person name="Kuhnert E."/>
            <person name="Cox R.J."/>
            <person name="Crous P.W."/>
            <person name="Spatafora J.W."/>
            <person name="Lail K."/>
            <person name="Amirebrahimi M."/>
            <person name="Lipzen A."/>
            <person name="Pangilinan J."/>
            <person name="Andreopoulos W."/>
            <person name="Hayes R.D."/>
            <person name="Ng V."/>
            <person name="Grigoriev I.V."/>
            <person name="Jackson S.A."/>
            <person name="Sutton T.D.S."/>
            <person name="Dobson A.D.W."/>
            <person name="Rama T."/>
        </authorList>
    </citation>
    <scope>NUCLEOTIDE SEQUENCE</scope>
    <source>
        <strain evidence="1">TS7</strain>
    </source>
</reference>
<dbReference type="GeneID" id="70294902"/>
<comment type="caution">
    <text evidence="1">The sequence shown here is derived from an EMBL/GenBank/DDBJ whole genome shotgun (WGS) entry which is preliminary data.</text>
</comment>
<dbReference type="Proteomes" id="UP000887229">
    <property type="component" value="Unassembled WGS sequence"/>
</dbReference>